<protein>
    <submittedName>
        <fullName evidence="1">Uncharacterized protein</fullName>
    </submittedName>
</protein>
<evidence type="ECO:0000313" key="2">
    <source>
        <dbReference type="Proteomes" id="UP000828941"/>
    </source>
</evidence>
<organism evidence="1 2">
    <name type="scientific">Bauhinia variegata</name>
    <name type="common">Purple orchid tree</name>
    <name type="synonym">Phanera variegata</name>
    <dbReference type="NCBI Taxonomy" id="167791"/>
    <lineage>
        <taxon>Eukaryota</taxon>
        <taxon>Viridiplantae</taxon>
        <taxon>Streptophyta</taxon>
        <taxon>Embryophyta</taxon>
        <taxon>Tracheophyta</taxon>
        <taxon>Spermatophyta</taxon>
        <taxon>Magnoliopsida</taxon>
        <taxon>eudicotyledons</taxon>
        <taxon>Gunneridae</taxon>
        <taxon>Pentapetalae</taxon>
        <taxon>rosids</taxon>
        <taxon>fabids</taxon>
        <taxon>Fabales</taxon>
        <taxon>Fabaceae</taxon>
        <taxon>Cercidoideae</taxon>
        <taxon>Cercideae</taxon>
        <taxon>Bauhiniinae</taxon>
        <taxon>Bauhinia</taxon>
    </lineage>
</organism>
<reference evidence="1 2" key="1">
    <citation type="journal article" date="2022" name="DNA Res.">
        <title>Chromosomal-level genome assembly of the orchid tree Bauhinia variegata (Leguminosae; Cercidoideae) supports the allotetraploid origin hypothesis of Bauhinia.</title>
        <authorList>
            <person name="Zhong Y."/>
            <person name="Chen Y."/>
            <person name="Zheng D."/>
            <person name="Pang J."/>
            <person name="Liu Y."/>
            <person name="Luo S."/>
            <person name="Meng S."/>
            <person name="Qian L."/>
            <person name="Wei D."/>
            <person name="Dai S."/>
            <person name="Zhou R."/>
        </authorList>
    </citation>
    <scope>NUCLEOTIDE SEQUENCE [LARGE SCALE GENOMIC DNA]</scope>
    <source>
        <strain evidence="1">BV-YZ2020</strain>
    </source>
</reference>
<comment type="caution">
    <text evidence="1">The sequence shown here is derived from an EMBL/GenBank/DDBJ whole genome shotgun (WGS) entry which is preliminary data.</text>
</comment>
<evidence type="ECO:0000313" key="1">
    <source>
        <dbReference type="EMBL" id="KAI4317307.1"/>
    </source>
</evidence>
<sequence length="260" mass="28764">MAYPRIGGNVNGVVTTTTTVDCQKQVRSWRLLRSLMELLIPTCNCTFIEDNDGDDVVHNQYIKNKENYCNYEQYPSAISNSITFTGTIFGYRGGKVSFCIEPNSNSTSMNPILVLELAVPTSVLAKEMRGGTLRMVLETSSPSPNYAAGSCSSLLSTPLWSMYCNGRKVGYAVKRRPSNADLEALRLMRSVAVGAGVIDIDTRAHGYGEDHDQLQQQLMYLRAKFQRVKGSSNSESFHLIDPEGTIAQELSIFFCRSTSP</sequence>
<accession>A0ACB9LZW3</accession>
<dbReference type="Proteomes" id="UP000828941">
    <property type="component" value="Chromosome 10"/>
</dbReference>
<gene>
    <name evidence="1" type="ORF">L6164_025186</name>
</gene>
<proteinExistence type="predicted"/>
<keyword evidence="2" id="KW-1185">Reference proteome</keyword>
<dbReference type="EMBL" id="CM039435">
    <property type="protein sequence ID" value="KAI4317307.1"/>
    <property type="molecule type" value="Genomic_DNA"/>
</dbReference>
<name>A0ACB9LZW3_BAUVA</name>